<gene>
    <name evidence="1" type="ORF">FRX31_010817</name>
</gene>
<organism evidence="1 2">
    <name type="scientific">Thalictrum thalictroides</name>
    <name type="common">Rue-anemone</name>
    <name type="synonym">Anemone thalictroides</name>
    <dbReference type="NCBI Taxonomy" id="46969"/>
    <lineage>
        <taxon>Eukaryota</taxon>
        <taxon>Viridiplantae</taxon>
        <taxon>Streptophyta</taxon>
        <taxon>Embryophyta</taxon>
        <taxon>Tracheophyta</taxon>
        <taxon>Spermatophyta</taxon>
        <taxon>Magnoliopsida</taxon>
        <taxon>Ranunculales</taxon>
        <taxon>Ranunculaceae</taxon>
        <taxon>Thalictroideae</taxon>
        <taxon>Thalictrum</taxon>
    </lineage>
</organism>
<proteinExistence type="predicted"/>
<reference evidence="1 2" key="1">
    <citation type="submission" date="2020-06" db="EMBL/GenBank/DDBJ databases">
        <title>Transcriptomic and genomic resources for Thalictrum thalictroides and T. hernandezii: Facilitating candidate gene discovery in an emerging model plant lineage.</title>
        <authorList>
            <person name="Arias T."/>
            <person name="Riano-Pachon D.M."/>
            <person name="Di Stilio V.S."/>
        </authorList>
    </citation>
    <scope>NUCLEOTIDE SEQUENCE [LARGE SCALE GENOMIC DNA]</scope>
    <source>
        <strain evidence="2">cv. WT478/WT964</strain>
        <tissue evidence="1">Leaves</tissue>
    </source>
</reference>
<comment type="caution">
    <text evidence="1">The sequence shown here is derived from an EMBL/GenBank/DDBJ whole genome shotgun (WGS) entry which is preliminary data.</text>
</comment>
<dbReference type="EMBL" id="JABWDY010011727">
    <property type="protein sequence ID" value="KAF5199596.1"/>
    <property type="molecule type" value="Genomic_DNA"/>
</dbReference>
<evidence type="ECO:0000313" key="1">
    <source>
        <dbReference type="EMBL" id="KAF5199596.1"/>
    </source>
</evidence>
<dbReference type="OrthoDB" id="1436389at2759"/>
<accession>A0A7J6WQF6</accession>
<keyword evidence="2" id="KW-1185">Reference proteome</keyword>
<sequence length="85" mass="9997">MNDRLSGWATKFISRPGKVTMFQSTQSMLPSHHMKGFKLPRHTTKTIDQIGRNFLWGSTTEKRKLHLVNWDFLDCSRWDSCQILD</sequence>
<name>A0A7J6WQF6_THATH</name>
<evidence type="ECO:0000313" key="2">
    <source>
        <dbReference type="Proteomes" id="UP000554482"/>
    </source>
</evidence>
<dbReference type="Proteomes" id="UP000554482">
    <property type="component" value="Unassembled WGS sequence"/>
</dbReference>
<dbReference type="PANTHER" id="PTHR33116">
    <property type="entry name" value="REVERSE TRANSCRIPTASE ZINC-BINDING DOMAIN-CONTAINING PROTEIN-RELATED-RELATED"/>
    <property type="match status" value="1"/>
</dbReference>
<protein>
    <submittedName>
        <fullName evidence="1">Uncharacterized protein</fullName>
    </submittedName>
</protein>
<dbReference type="AlphaFoldDB" id="A0A7J6WQF6"/>
<dbReference type="PANTHER" id="PTHR33116:SF70">
    <property type="entry name" value="NON-LTR RETROELEMENT REVERSE TRANSCRIPTASE-LIKE PROTEIN"/>
    <property type="match status" value="1"/>
</dbReference>